<dbReference type="GO" id="GO:0004527">
    <property type="term" value="F:exonuclease activity"/>
    <property type="evidence" value="ECO:0007669"/>
    <property type="project" value="UniProtKB-ARBA"/>
</dbReference>
<dbReference type="InterPro" id="IPR036397">
    <property type="entry name" value="RNaseH_sf"/>
</dbReference>
<dbReference type="GO" id="GO:0003676">
    <property type="term" value="F:nucleic acid binding"/>
    <property type="evidence" value="ECO:0007669"/>
    <property type="project" value="InterPro"/>
</dbReference>
<dbReference type="Gene3D" id="3.30.420.10">
    <property type="entry name" value="Ribonuclease H-like superfamily/Ribonuclease H"/>
    <property type="match status" value="1"/>
</dbReference>
<dbReference type="InterPro" id="IPR013520">
    <property type="entry name" value="Ribonucl_H"/>
</dbReference>
<evidence type="ECO:0000313" key="2">
    <source>
        <dbReference type="EMBL" id="ARF67785.1"/>
    </source>
</evidence>
<sequence>MVADAPSWPEVWAQVQKLLTGKTMLIYNADFDTRMIRNNCKRHNLSYIPFESFCVMQTYAEFVGSYSKDQRDFTWVGLVDAAYDQDIQIIGSHRAKADCITCARIINRIVAKRRVEVESAKTS</sequence>
<protein>
    <recommendedName>
        <fullName evidence="1">Exonuclease domain-containing protein</fullName>
    </recommendedName>
</protein>
<proteinExistence type="predicted"/>
<dbReference type="AlphaFoldDB" id="A0A1V0UR63"/>
<dbReference type="EMBL" id="CP020557">
    <property type="protein sequence ID" value="ARF67785.1"/>
    <property type="molecule type" value="Genomic_DNA"/>
</dbReference>
<dbReference type="SUPFAM" id="SSF53098">
    <property type="entry name" value="Ribonuclease H-like"/>
    <property type="match status" value="1"/>
</dbReference>
<feature type="domain" description="Exonuclease" evidence="1">
    <location>
        <begin position="1"/>
        <end position="105"/>
    </location>
</feature>
<evidence type="ECO:0000313" key="3">
    <source>
        <dbReference type="Proteomes" id="UP000192727"/>
    </source>
</evidence>
<dbReference type="CDD" id="cd06127">
    <property type="entry name" value="DEDDh"/>
    <property type="match status" value="1"/>
</dbReference>
<evidence type="ECO:0000259" key="1">
    <source>
        <dbReference type="Pfam" id="PF00929"/>
    </source>
</evidence>
<accession>A0A1V0UR63</accession>
<gene>
    <name evidence="2" type="ORF">B7C51_08010</name>
</gene>
<dbReference type="Proteomes" id="UP000192727">
    <property type="component" value="Chromosome"/>
</dbReference>
<dbReference type="InterPro" id="IPR012337">
    <property type="entry name" value="RNaseH-like_sf"/>
</dbReference>
<reference evidence="2 3" key="1">
    <citation type="submission" date="2017-03" db="EMBL/GenBank/DDBJ databases">
        <title>Paenibacillus larvae genome sequencing.</title>
        <authorList>
            <person name="Dingman D.W."/>
        </authorList>
    </citation>
    <scope>NUCLEOTIDE SEQUENCE [LARGE SCALE GENOMIC DNA]</scope>
    <source>
        <strain evidence="2 3">SAG 10367</strain>
    </source>
</reference>
<dbReference type="Pfam" id="PF00929">
    <property type="entry name" value="RNase_T"/>
    <property type="match status" value="1"/>
</dbReference>
<name>A0A1V0UR63_9BACL</name>
<organism evidence="2 3">
    <name type="scientific">Paenibacillus larvae subsp. pulvifaciens</name>
    <dbReference type="NCBI Taxonomy" id="1477"/>
    <lineage>
        <taxon>Bacteria</taxon>
        <taxon>Bacillati</taxon>
        <taxon>Bacillota</taxon>
        <taxon>Bacilli</taxon>
        <taxon>Bacillales</taxon>
        <taxon>Paenibacillaceae</taxon>
        <taxon>Paenibacillus</taxon>
    </lineage>
</organism>